<evidence type="ECO:0000313" key="3">
    <source>
        <dbReference type="EMBL" id="PWI75607.1"/>
    </source>
</evidence>
<dbReference type="Proteomes" id="UP001287286">
    <property type="component" value="Unassembled WGS sequence"/>
</dbReference>
<reference evidence="3 4" key="2">
    <citation type="journal article" date="2016" name="Front. Microbiol.">
        <title>Genome and transcriptome sequences reveal the specific parasitism of the nematophagous Purpureocillium lilacinum 36-1.</title>
        <authorList>
            <person name="Xie J."/>
            <person name="Li S."/>
            <person name="Mo C."/>
            <person name="Xiao X."/>
            <person name="Peng D."/>
            <person name="Wang G."/>
            <person name="Xiao Y."/>
        </authorList>
    </citation>
    <scope>NUCLEOTIDE SEQUENCE [LARGE SCALE GENOMIC DNA]</scope>
    <source>
        <strain evidence="3 4">36-1</strain>
    </source>
</reference>
<evidence type="ECO:0000313" key="2">
    <source>
        <dbReference type="EMBL" id="KAK4091660.1"/>
    </source>
</evidence>
<sequence>MEHFSKLAFRATFLGLVPPEPCTGQRQSSTKSFGAGATAGPNRPAPPDLSPKLRHDRSTSLPDPSRSPNANANAAPKLADGQQRGQPPHPLLGFYAFPEPD</sequence>
<dbReference type="AlphaFoldDB" id="A0A2U3EM62"/>
<gene>
    <name evidence="3" type="ORF">PCL_06265</name>
    <name evidence="2" type="ORF">Purlil1_4090</name>
</gene>
<feature type="region of interest" description="Disordered" evidence="1">
    <location>
        <begin position="16"/>
        <end position="101"/>
    </location>
</feature>
<reference evidence="2 5" key="4">
    <citation type="journal article" date="2024" name="Microbiol. Resour. Announc.">
        <title>Genome annotations for the ascomycete fungi Trichoderma harzianum, Trichoderma aggressivum, and Purpureocillium lilacinum.</title>
        <authorList>
            <person name="Beijen E.P.W."/>
            <person name="Ohm R.A."/>
        </authorList>
    </citation>
    <scope>NUCLEOTIDE SEQUENCE [LARGE SCALE GENOMIC DNA]</scope>
    <source>
        <strain evidence="2 5">CBS 150709</strain>
    </source>
</reference>
<dbReference type="EMBL" id="LCWV01000002">
    <property type="protein sequence ID" value="PWI75607.1"/>
    <property type="molecule type" value="Genomic_DNA"/>
</dbReference>
<organism evidence="3 4">
    <name type="scientific">Purpureocillium lilacinum</name>
    <name type="common">Paecilomyces lilacinus</name>
    <dbReference type="NCBI Taxonomy" id="33203"/>
    <lineage>
        <taxon>Eukaryota</taxon>
        <taxon>Fungi</taxon>
        <taxon>Dikarya</taxon>
        <taxon>Ascomycota</taxon>
        <taxon>Pezizomycotina</taxon>
        <taxon>Sordariomycetes</taxon>
        <taxon>Hypocreomycetidae</taxon>
        <taxon>Hypocreales</taxon>
        <taxon>Ophiocordycipitaceae</taxon>
        <taxon>Purpureocillium</taxon>
    </lineage>
</organism>
<evidence type="ECO:0000313" key="4">
    <source>
        <dbReference type="Proteomes" id="UP000245956"/>
    </source>
</evidence>
<dbReference type="Proteomes" id="UP000245956">
    <property type="component" value="Unassembled WGS sequence"/>
</dbReference>
<proteinExistence type="predicted"/>
<reference evidence="3" key="1">
    <citation type="submission" date="2015-05" db="EMBL/GenBank/DDBJ databases">
        <authorList>
            <person name="Wang D.B."/>
            <person name="Wang M."/>
        </authorList>
    </citation>
    <scope>NUCLEOTIDE SEQUENCE</scope>
    <source>
        <strain evidence="3">36-1</strain>
    </source>
</reference>
<reference evidence="2" key="3">
    <citation type="submission" date="2023-11" db="EMBL/GenBank/DDBJ databases">
        <authorList>
            <person name="Beijen E."/>
            <person name="Ohm R.A."/>
        </authorList>
    </citation>
    <scope>NUCLEOTIDE SEQUENCE</scope>
    <source>
        <strain evidence="2">CBS 150709</strain>
    </source>
</reference>
<dbReference type="EMBL" id="JAWRVI010000011">
    <property type="protein sequence ID" value="KAK4091660.1"/>
    <property type="molecule type" value="Genomic_DNA"/>
</dbReference>
<evidence type="ECO:0000313" key="5">
    <source>
        <dbReference type="Proteomes" id="UP001287286"/>
    </source>
</evidence>
<accession>A0A2U3EM62</accession>
<protein>
    <submittedName>
        <fullName evidence="3">Uncharacterized protein</fullName>
    </submittedName>
</protein>
<comment type="caution">
    <text evidence="3">The sequence shown here is derived from an EMBL/GenBank/DDBJ whole genome shotgun (WGS) entry which is preliminary data.</text>
</comment>
<keyword evidence="5" id="KW-1185">Reference proteome</keyword>
<feature type="compositionally biased region" description="Polar residues" evidence="1">
    <location>
        <begin position="59"/>
        <end position="68"/>
    </location>
</feature>
<name>A0A2U3EM62_PURLI</name>
<evidence type="ECO:0000256" key="1">
    <source>
        <dbReference type="SAM" id="MobiDB-lite"/>
    </source>
</evidence>